<dbReference type="OrthoDB" id="9795390at2"/>
<dbReference type="KEGG" id="lcre:Pla8534_37980"/>
<name>A0A518DVX2_9BACT</name>
<dbReference type="RefSeq" id="WP_145054656.1">
    <property type="nucleotide sequence ID" value="NZ_CP036433.1"/>
</dbReference>
<keyword evidence="2" id="KW-1133">Transmembrane helix</keyword>
<dbReference type="Proteomes" id="UP000317648">
    <property type="component" value="Chromosome"/>
</dbReference>
<gene>
    <name evidence="4" type="primary">ubiB_2</name>
    <name evidence="4" type="ORF">Pla8534_37980</name>
</gene>
<dbReference type="CDD" id="cd05121">
    <property type="entry name" value="ABC1_ADCK3-like"/>
    <property type="match status" value="1"/>
</dbReference>
<evidence type="ECO:0000313" key="4">
    <source>
        <dbReference type="EMBL" id="QDU95979.1"/>
    </source>
</evidence>
<accession>A0A518DVX2</accession>
<dbReference type="SUPFAM" id="SSF56112">
    <property type="entry name" value="Protein kinase-like (PK-like)"/>
    <property type="match status" value="1"/>
</dbReference>
<evidence type="ECO:0000256" key="1">
    <source>
        <dbReference type="ARBA" id="ARBA00009670"/>
    </source>
</evidence>
<dbReference type="PANTHER" id="PTHR10566:SF113">
    <property type="entry name" value="PROTEIN ACTIVITY OF BC1 COMPLEX KINASE 7, CHLOROPLASTIC"/>
    <property type="match status" value="1"/>
</dbReference>
<keyword evidence="4" id="KW-0808">Transferase</keyword>
<evidence type="ECO:0000256" key="2">
    <source>
        <dbReference type="SAM" id="Phobius"/>
    </source>
</evidence>
<keyword evidence="5" id="KW-1185">Reference proteome</keyword>
<comment type="similarity">
    <text evidence="1">Belongs to the protein kinase superfamily. ADCK protein kinase family.</text>
</comment>
<dbReference type="InterPro" id="IPR000719">
    <property type="entry name" value="Prot_kinase_dom"/>
</dbReference>
<feature type="domain" description="Protein kinase" evidence="3">
    <location>
        <begin position="121"/>
        <end position="453"/>
    </location>
</feature>
<dbReference type="PANTHER" id="PTHR10566">
    <property type="entry name" value="CHAPERONE-ACTIVITY OF BC1 COMPLEX CABC1 -RELATED"/>
    <property type="match status" value="1"/>
</dbReference>
<dbReference type="GO" id="GO:0005524">
    <property type="term" value="F:ATP binding"/>
    <property type="evidence" value="ECO:0007669"/>
    <property type="project" value="InterPro"/>
</dbReference>
<dbReference type="InterPro" id="IPR011009">
    <property type="entry name" value="Kinase-like_dom_sf"/>
</dbReference>
<organism evidence="4 5">
    <name type="scientific">Lignipirellula cremea</name>
    <dbReference type="NCBI Taxonomy" id="2528010"/>
    <lineage>
        <taxon>Bacteria</taxon>
        <taxon>Pseudomonadati</taxon>
        <taxon>Planctomycetota</taxon>
        <taxon>Planctomycetia</taxon>
        <taxon>Pirellulales</taxon>
        <taxon>Pirellulaceae</taxon>
        <taxon>Lignipirellula</taxon>
    </lineage>
</organism>
<dbReference type="Pfam" id="PF03109">
    <property type="entry name" value="ABC1"/>
    <property type="match status" value="1"/>
</dbReference>
<feature type="transmembrane region" description="Helical" evidence="2">
    <location>
        <begin position="491"/>
        <end position="511"/>
    </location>
</feature>
<dbReference type="GO" id="GO:0004672">
    <property type="term" value="F:protein kinase activity"/>
    <property type="evidence" value="ECO:0007669"/>
    <property type="project" value="InterPro"/>
</dbReference>
<feature type="transmembrane region" description="Helical" evidence="2">
    <location>
        <begin position="523"/>
        <end position="547"/>
    </location>
</feature>
<dbReference type="Gene3D" id="1.10.510.10">
    <property type="entry name" value="Transferase(Phosphotransferase) domain 1"/>
    <property type="match status" value="1"/>
</dbReference>
<reference evidence="4 5" key="1">
    <citation type="submission" date="2019-02" db="EMBL/GenBank/DDBJ databases">
        <title>Deep-cultivation of Planctomycetes and their phenomic and genomic characterization uncovers novel biology.</title>
        <authorList>
            <person name="Wiegand S."/>
            <person name="Jogler M."/>
            <person name="Boedeker C."/>
            <person name="Pinto D."/>
            <person name="Vollmers J."/>
            <person name="Rivas-Marin E."/>
            <person name="Kohn T."/>
            <person name="Peeters S.H."/>
            <person name="Heuer A."/>
            <person name="Rast P."/>
            <person name="Oberbeckmann S."/>
            <person name="Bunk B."/>
            <person name="Jeske O."/>
            <person name="Meyerdierks A."/>
            <person name="Storesund J.E."/>
            <person name="Kallscheuer N."/>
            <person name="Luecker S."/>
            <person name="Lage O.M."/>
            <person name="Pohl T."/>
            <person name="Merkel B.J."/>
            <person name="Hornburger P."/>
            <person name="Mueller R.-W."/>
            <person name="Bruemmer F."/>
            <person name="Labrenz M."/>
            <person name="Spormann A.M."/>
            <person name="Op den Camp H."/>
            <person name="Overmann J."/>
            <person name="Amann R."/>
            <person name="Jetten M.S.M."/>
            <person name="Mascher T."/>
            <person name="Medema M.H."/>
            <person name="Devos D.P."/>
            <person name="Kaster A.-K."/>
            <person name="Ovreas L."/>
            <person name="Rohde M."/>
            <person name="Galperin M.Y."/>
            <person name="Jogler C."/>
        </authorList>
    </citation>
    <scope>NUCLEOTIDE SEQUENCE [LARGE SCALE GENOMIC DNA]</scope>
    <source>
        <strain evidence="4 5">Pla85_3_4</strain>
    </source>
</reference>
<proteinExistence type="inferred from homology"/>
<dbReference type="AlphaFoldDB" id="A0A518DVX2"/>
<dbReference type="InterPro" id="IPR050154">
    <property type="entry name" value="UbiB_kinase"/>
</dbReference>
<evidence type="ECO:0000313" key="5">
    <source>
        <dbReference type="Proteomes" id="UP000317648"/>
    </source>
</evidence>
<sequence>MISLQPKHLTRFRDIGWLLIKYGHSDLVKQSGLAEAFNDEAWERDGSSNANAEEFAADLEKLGPTYVKLGQLLSTRPDVVSAPYREALERLQDQVDPLDFDQIEAILVQELKGPLEDTFADFCREPLAAASLGQVHRAVLRDGAPVAVKVQRPGVREMVIDDLDALRELARLLDHHTEIGQQYEFERLLDSLRRSLLLELDYRVEAANYASLRKALEKYPHLTTPLVKQELTTGRMLVMEFIDGVKVTELEEAGIGRIDGEALAEDLFEAYLHQVLVSGFFHADPHPGNILLAADGRLAMIDLGMVARVPPRLQANLLKVLLTIAEGRGEETADIVLSMGYRRRNFDKEEFLRRICDLVSDNRDLSVNQISLGRVLFEIQRAAAETGIRLPQSFTMLGKTLLNLDKTLRCLHPEMDLNEAVSNHVTAIFRRRTRNEMSLGKLYQSLIEMNELATTLPSRLNKILRMLSENEIRVNVDAIDERQLVEGIQKVANRITIGLLLASLIIGASLMTQVQTSWTLLGYPAIATVFFLLAAIGAVVLIVNTLLSDRQSRD</sequence>
<keyword evidence="2" id="KW-0472">Membrane</keyword>
<dbReference type="InterPro" id="IPR004147">
    <property type="entry name" value="ABC1_dom"/>
</dbReference>
<keyword evidence="2" id="KW-0812">Transmembrane</keyword>
<dbReference type="PROSITE" id="PS50011">
    <property type="entry name" value="PROTEIN_KINASE_DOM"/>
    <property type="match status" value="1"/>
</dbReference>
<protein>
    <recommendedName>
        <fullName evidence="3">Protein kinase domain-containing protein</fullName>
    </recommendedName>
</protein>
<evidence type="ECO:0000259" key="3">
    <source>
        <dbReference type="PROSITE" id="PS50011"/>
    </source>
</evidence>
<dbReference type="EMBL" id="CP036433">
    <property type="protein sequence ID" value="QDU95979.1"/>
    <property type="molecule type" value="Genomic_DNA"/>
</dbReference>